<comment type="caution">
    <text evidence="2">The sequence shown here is derived from an EMBL/GenBank/DDBJ whole genome shotgun (WGS) entry which is preliminary data.</text>
</comment>
<dbReference type="Proteomes" id="UP000644749">
    <property type="component" value="Unassembled WGS sequence"/>
</dbReference>
<feature type="region of interest" description="Disordered" evidence="1">
    <location>
        <begin position="92"/>
        <end position="112"/>
    </location>
</feature>
<reference evidence="2 3" key="1">
    <citation type="submission" date="2021-01" db="EMBL/GenBank/DDBJ databases">
        <title>011410 draft genome.</title>
        <authorList>
            <person name="Lang L."/>
        </authorList>
    </citation>
    <scope>NUCLEOTIDE SEQUENCE [LARGE SCALE GENOMIC DNA]</scope>
    <source>
        <strain evidence="2 3">KCTC 42845</strain>
    </source>
</reference>
<protein>
    <submittedName>
        <fullName evidence="2">Uncharacterized protein</fullName>
    </submittedName>
</protein>
<sequence length="112" mass="11872">MMSVGRLQIPAELRAILSGLSAGPLLSDGALADCLCKRGVSSMTASKALFRATRSETRADVTDRAAREIIDAEAAARNQRIARLRSLRLQGEAAARDVPKAKPAAKARKKAS</sequence>
<evidence type="ECO:0000313" key="3">
    <source>
        <dbReference type="Proteomes" id="UP000644749"/>
    </source>
</evidence>
<organism evidence="2 3">
    <name type="scientific">Paracoccus aerius</name>
    <dbReference type="NCBI Taxonomy" id="1915382"/>
    <lineage>
        <taxon>Bacteria</taxon>
        <taxon>Pseudomonadati</taxon>
        <taxon>Pseudomonadota</taxon>
        <taxon>Alphaproteobacteria</taxon>
        <taxon>Rhodobacterales</taxon>
        <taxon>Paracoccaceae</taxon>
        <taxon>Paracoccus</taxon>
    </lineage>
</organism>
<proteinExistence type="predicted"/>
<accession>A0ABS1SAW4</accession>
<evidence type="ECO:0000313" key="2">
    <source>
        <dbReference type="EMBL" id="MBL3675863.1"/>
    </source>
</evidence>
<gene>
    <name evidence="2" type="ORF">JL111_20665</name>
</gene>
<dbReference type="EMBL" id="JAESHT010000066">
    <property type="protein sequence ID" value="MBL3675863.1"/>
    <property type="molecule type" value="Genomic_DNA"/>
</dbReference>
<keyword evidence="3" id="KW-1185">Reference proteome</keyword>
<feature type="compositionally biased region" description="Basic residues" evidence="1">
    <location>
        <begin position="103"/>
        <end position="112"/>
    </location>
</feature>
<name>A0ABS1SAW4_9RHOB</name>
<evidence type="ECO:0000256" key="1">
    <source>
        <dbReference type="SAM" id="MobiDB-lite"/>
    </source>
</evidence>